<sequence>MPNSSSVPSSLSITPTALLAISDHIYRTHHSHGNFNKVIGLLFGSYNKPTIEVHLAAEIIFNENSNKDSNVLSSSFLNSIVEQISFNVFPITSTLQLDLVLNPSHSILGWYASSQKNESDKFAADIYKQISQFNKNLIFLNASVSESVLSLLDKQNSQKHISEISSNFLRAHHVSSSSKSNIDKNITFQNIDIVYNISATDMVVLNQLESIHAAGSNSADHSSPILNSIETKLEAIKSLKDNLDVLLEFVNLQIKSNKKNMDEIDDTIIQKINQICVNMPNLSHTNSKPSTDKQVDAKVFDILSTMTDEIVNLSSWPKTKY</sequence>
<dbReference type="OrthoDB" id="297199at2759"/>
<dbReference type="InterPro" id="IPR024969">
    <property type="entry name" value="EIF3F/CSN6-like_C"/>
</dbReference>
<dbReference type="GO" id="GO:0008237">
    <property type="term" value="F:metallopeptidase activity"/>
    <property type="evidence" value="ECO:0007669"/>
    <property type="project" value="InterPro"/>
</dbReference>
<comment type="caution">
    <text evidence="3">The sequence shown here is derived from an EMBL/GenBank/DDBJ whole genome shotgun (WGS) entry which is preliminary data.</text>
</comment>
<dbReference type="Proteomes" id="UP000245383">
    <property type="component" value="Unassembled WGS sequence"/>
</dbReference>
<dbReference type="InterPro" id="IPR000555">
    <property type="entry name" value="JAMM/MPN+_dom"/>
</dbReference>
<dbReference type="STRING" id="133385.A0A2T9Y2P9"/>
<evidence type="ECO:0000313" key="3">
    <source>
        <dbReference type="EMBL" id="PVU86625.1"/>
    </source>
</evidence>
<gene>
    <name evidence="3" type="ORF">BB561_006633</name>
</gene>
<protein>
    <submittedName>
        <fullName evidence="3">Uncharacterized protein</fullName>
    </submittedName>
</protein>
<dbReference type="Gene3D" id="3.40.140.10">
    <property type="entry name" value="Cytidine Deaminase, domain 2"/>
    <property type="match status" value="1"/>
</dbReference>
<dbReference type="Pfam" id="PF01398">
    <property type="entry name" value="JAB"/>
    <property type="match status" value="1"/>
</dbReference>
<reference evidence="3 4" key="1">
    <citation type="journal article" date="2018" name="MBio">
        <title>Comparative Genomics Reveals the Core Gene Toolbox for the Fungus-Insect Symbiosis.</title>
        <authorList>
            <person name="Wang Y."/>
            <person name="Stata M."/>
            <person name="Wang W."/>
            <person name="Stajich J.E."/>
            <person name="White M.M."/>
            <person name="Moncalvo J.M."/>
        </authorList>
    </citation>
    <scope>NUCLEOTIDE SEQUENCE [LARGE SCALE GENOMIC DNA]</scope>
    <source>
        <strain evidence="3 4">SWE-8-4</strain>
    </source>
</reference>
<evidence type="ECO:0000259" key="2">
    <source>
        <dbReference type="Pfam" id="PF13012"/>
    </source>
</evidence>
<keyword evidence="4" id="KW-1185">Reference proteome</keyword>
<evidence type="ECO:0000259" key="1">
    <source>
        <dbReference type="Pfam" id="PF01398"/>
    </source>
</evidence>
<dbReference type="Pfam" id="PF13012">
    <property type="entry name" value="MitMem_reg"/>
    <property type="match status" value="1"/>
</dbReference>
<dbReference type="EMBL" id="MBFR01000634">
    <property type="protein sequence ID" value="PVU86625.1"/>
    <property type="molecule type" value="Genomic_DNA"/>
</dbReference>
<proteinExistence type="predicted"/>
<organism evidence="3 4">
    <name type="scientific">Smittium simulii</name>
    <dbReference type="NCBI Taxonomy" id="133385"/>
    <lineage>
        <taxon>Eukaryota</taxon>
        <taxon>Fungi</taxon>
        <taxon>Fungi incertae sedis</taxon>
        <taxon>Zoopagomycota</taxon>
        <taxon>Kickxellomycotina</taxon>
        <taxon>Harpellomycetes</taxon>
        <taxon>Harpellales</taxon>
        <taxon>Legeriomycetaceae</taxon>
        <taxon>Smittium</taxon>
    </lineage>
</organism>
<dbReference type="PANTHER" id="PTHR10540">
    <property type="entry name" value="EUKARYOTIC TRANSLATION INITIATION FACTOR 3 SUBUNIT F-RELATED"/>
    <property type="match status" value="1"/>
</dbReference>
<dbReference type="AlphaFoldDB" id="A0A2T9Y2P9"/>
<feature type="domain" description="EIF3F/CSN6-like C-terminal" evidence="2">
    <location>
        <begin position="218"/>
        <end position="313"/>
    </location>
</feature>
<evidence type="ECO:0000313" key="4">
    <source>
        <dbReference type="Proteomes" id="UP000245383"/>
    </source>
</evidence>
<accession>A0A2T9Y2P9</accession>
<feature type="domain" description="JAB1/MPN/MOV34 metalloenzyme" evidence="1">
    <location>
        <begin position="11"/>
        <end position="117"/>
    </location>
</feature>
<name>A0A2T9Y2P9_9FUNG</name>